<protein>
    <submittedName>
        <fullName evidence="2">DEAD/DEAH box helicase</fullName>
    </submittedName>
</protein>
<dbReference type="InterPro" id="IPR014001">
    <property type="entry name" value="Helicase_ATP-bd"/>
</dbReference>
<keyword evidence="2" id="KW-0347">Helicase</keyword>
<dbReference type="PROSITE" id="PS51192">
    <property type="entry name" value="HELICASE_ATP_BIND_1"/>
    <property type="match status" value="1"/>
</dbReference>
<feature type="domain" description="Helicase ATP-binding" evidence="1">
    <location>
        <begin position="47"/>
        <end position="310"/>
    </location>
</feature>
<dbReference type="SMART" id="SM00491">
    <property type="entry name" value="HELICc2"/>
    <property type="match status" value="1"/>
</dbReference>
<proteinExistence type="predicted"/>
<organism evidence="2 3">
    <name type="scientific">Segatella copri</name>
    <dbReference type="NCBI Taxonomy" id="165179"/>
    <lineage>
        <taxon>Bacteria</taxon>
        <taxon>Pseudomonadati</taxon>
        <taxon>Bacteroidota</taxon>
        <taxon>Bacteroidia</taxon>
        <taxon>Bacteroidales</taxon>
        <taxon>Prevotellaceae</taxon>
        <taxon>Segatella</taxon>
    </lineage>
</organism>
<dbReference type="SMART" id="SM00487">
    <property type="entry name" value="DEXDc"/>
    <property type="match status" value="1"/>
</dbReference>
<dbReference type="Pfam" id="PF13307">
    <property type="entry name" value="Helicase_C_2"/>
    <property type="match status" value="1"/>
</dbReference>
<dbReference type="GO" id="GO:0006139">
    <property type="term" value="P:nucleobase-containing compound metabolic process"/>
    <property type="evidence" value="ECO:0007669"/>
    <property type="project" value="InterPro"/>
</dbReference>
<dbReference type="InterPro" id="IPR006935">
    <property type="entry name" value="Helicase/UvrB_N"/>
</dbReference>
<dbReference type="GO" id="GO:0004386">
    <property type="term" value="F:helicase activity"/>
    <property type="evidence" value="ECO:0007669"/>
    <property type="project" value="UniProtKB-KW"/>
</dbReference>
<evidence type="ECO:0000313" key="2">
    <source>
        <dbReference type="EMBL" id="RHK08640.1"/>
    </source>
</evidence>
<evidence type="ECO:0000313" key="3">
    <source>
        <dbReference type="Proteomes" id="UP000286211"/>
    </source>
</evidence>
<evidence type="ECO:0000259" key="1">
    <source>
        <dbReference type="PROSITE" id="PS51192"/>
    </source>
</evidence>
<keyword evidence="2" id="KW-0378">Hydrolase</keyword>
<dbReference type="Proteomes" id="UP000286211">
    <property type="component" value="Unassembled WGS sequence"/>
</dbReference>
<dbReference type="InterPro" id="IPR027417">
    <property type="entry name" value="P-loop_NTPase"/>
</dbReference>
<dbReference type="InterPro" id="IPR006555">
    <property type="entry name" value="ATP-dep_Helicase_C"/>
</dbReference>
<dbReference type="AlphaFoldDB" id="A0A415EZA7"/>
<reference evidence="2 3" key="1">
    <citation type="submission" date="2018-08" db="EMBL/GenBank/DDBJ databases">
        <title>A genome reference for cultivated species of the human gut microbiota.</title>
        <authorList>
            <person name="Zou Y."/>
            <person name="Xue W."/>
            <person name="Luo G."/>
        </authorList>
    </citation>
    <scope>NUCLEOTIDE SEQUENCE [LARGE SCALE GENOMIC DNA]</scope>
    <source>
        <strain evidence="2 3">AF46-2NS</strain>
    </source>
</reference>
<dbReference type="GO" id="GO:0003677">
    <property type="term" value="F:DNA binding"/>
    <property type="evidence" value="ECO:0007669"/>
    <property type="project" value="InterPro"/>
</dbReference>
<sequence>MIDFSKKLGAKPKEKKINPLEIYAGLDRKTDAGPLRPTQERVLQEWNANRRNEKNLIVKLNTGEGKTLIGLLMLQSLLNEKGEPCLYLCPNDYLVEQTCKEAEKFGINVCQFSQIERGIIPVDFLNGKKILVATVQKMFNGKTVFGINANYERVGSVVLDDSHACIDSIKSSFSIRIKKDNDLYDELLELFYDDLKKQAQGTLIDIENGSSELLQIPYWAWIVKKGEVAQLLGSKTEDKSVIFAWPLLKDNLEDCEAFITGNGIEITPIYCPVEKFGSFTNASHRILMSATTQDDSFFIKGFGFEEKDVVNPLTDKEQKWSGEKMILFPSLINEKMSRLSMIKLFANEKIPIARFAIVPSFYMTQDYIYEGCTIANKSNLKEITESIRNGERHKLNVLVNRYDGVNLPDNDCRILILDSLPIWENLADRYEMECREGSEVTILKQVQKIEQGLGRSVRGEKDYSVIIIIGSDLVNFMMNHHTASYFSSQTRKQIEIANDLVESLRQELMESQDCLKSLIELINQSLKRDPDWKAYYQQEMNSILENDEKKHVYSIMQKERAYEYAAYNRNYEKACGIVSEIIKLCAGNPQEQAWYQQILARYKFFISEMESIHIQKVAFEKNCRLLYPQNGIDYKKMEFKSGEQLSNIKQWLKKFHNYREMRIKSKAIFDNLSFGRAANHFENALREIGEMLGFKSQRPDNDYKVGPDNLWCGVHNQYIFFECKNEVKEDRNTIKKSEAGQMNNHCAWFEEKYGDAKVCRIFVVPTNILDHKANLTHKVVVMTPKLLDKFKSSLDKFLMEFKDYALSDIDKNLIQEALVTHHLTIDCIKKDYVEKIVKEKV</sequence>
<accession>A0A415EZA7</accession>
<gene>
    <name evidence="2" type="ORF">DW079_12590</name>
</gene>
<dbReference type="GO" id="GO:0005524">
    <property type="term" value="F:ATP binding"/>
    <property type="evidence" value="ECO:0007669"/>
    <property type="project" value="InterPro"/>
</dbReference>
<dbReference type="Pfam" id="PF04851">
    <property type="entry name" value="ResIII"/>
    <property type="match status" value="1"/>
</dbReference>
<dbReference type="SUPFAM" id="SSF52540">
    <property type="entry name" value="P-loop containing nucleoside triphosphate hydrolases"/>
    <property type="match status" value="1"/>
</dbReference>
<name>A0A415EZA7_9BACT</name>
<keyword evidence="2" id="KW-0067">ATP-binding</keyword>
<dbReference type="EMBL" id="QRNB01000083">
    <property type="protein sequence ID" value="RHK08640.1"/>
    <property type="molecule type" value="Genomic_DNA"/>
</dbReference>
<comment type="caution">
    <text evidence="2">The sequence shown here is derived from an EMBL/GenBank/DDBJ whole genome shotgun (WGS) entry which is preliminary data.</text>
</comment>
<dbReference type="GO" id="GO:0016818">
    <property type="term" value="F:hydrolase activity, acting on acid anhydrides, in phosphorus-containing anhydrides"/>
    <property type="evidence" value="ECO:0007669"/>
    <property type="project" value="InterPro"/>
</dbReference>
<keyword evidence="2" id="KW-0547">Nucleotide-binding</keyword>
<dbReference type="Gene3D" id="3.40.50.300">
    <property type="entry name" value="P-loop containing nucleotide triphosphate hydrolases"/>
    <property type="match status" value="2"/>
</dbReference>